<keyword evidence="1" id="KW-0732">Signal</keyword>
<keyword evidence="3" id="KW-1185">Reference proteome</keyword>
<evidence type="ECO:0000313" key="2">
    <source>
        <dbReference type="EMBL" id="MFA9476780.1"/>
    </source>
</evidence>
<organism evidence="2 3">
    <name type="scientific">Natronomicrosphaera hydrolytica</name>
    <dbReference type="NCBI Taxonomy" id="3242702"/>
    <lineage>
        <taxon>Bacteria</taxon>
        <taxon>Pseudomonadati</taxon>
        <taxon>Planctomycetota</taxon>
        <taxon>Phycisphaerae</taxon>
        <taxon>Phycisphaerales</taxon>
        <taxon>Phycisphaeraceae</taxon>
        <taxon>Natronomicrosphaera</taxon>
    </lineage>
</organism>
<comment type="caution">
    <text evidence="2">The sequence shown here is derived from an EMBL/GenBank/DDBJ whole genome shotgun (WGS) entry which is preliminary data.</text>
</comment>
<proteinExistence type="predicted"/>
<dbReference type="RefSeq" id="WP_425343706.1">
    <property type="nucleotide sequence ID" value="NZ_JBGUBD010000001.1"/>
</dbReference>
<sequence length="319" mass="36723">MRNVLAAMAVCLSTMLTTQAVAQTGAPLLIEPWPEDVYAQHRPEVQLWRTHTKGQADEDVDFVSFRDRARYRLDPTDPRSPSVGYDVYGLNLSTDDPALPPRLVDVSVGTGLLLHEDEQWTISMPLAVGFAGTRPFNDGRAWYGKASILAFQRLDERSQLMFALEYNGNRAILPDVPIPGFAYIRQMSDTLRMTLGAPVSGVDWRPDDHWHLRFNYYVFAFDLDVRYHITREWAMFASFNQHQRAFHQHGDDRHRRLFFRQRHAELGTRWQVADRIELIAAGGYTFGSRLQRGYDIRDTDTIRHFSDTPYVRLGLSASF</sequence>
<dbReference type="Proteomes" id="UP001575105">
    <property type="component" value="Unassembled WGS sequence"/>
</dbReference>
<evidence type="ECO:0008006" key="4">
    <source>
        <dbReference type="Google" id="ProtNLM"/>
    </source>
</evidence>
<dbReference type="SUPFAM" id="SSF56935">
    <property type="entry name" value="Porins"/>
    <property type="match status" value="1"/>
</dbReference>
<protein>
    <recommendedName>
        <fullName evidence="4">Outer membrane beta-barrel porin/alpha-amylase</fullName>
    </recommendedName>
</protein>
<feature type="chain" id="PRO_5045494197" description="Outer membrane beta-barrel porin/alpha-amylase" evidence="1">
    <location>
        <begin position="23"/>
        <end position="319"/>
    </location>
</feature>
<dbReference type="EMBL" id="JBGUBD010000001">
    <property type="protein sequence ID" value="MFA9476780.1"/>
    <property type="molecule type" value="Genomic_DNA"/>
</dbReference>
<evidence type="ECO:0000313" key="3">
    <source>
        <dbReference type="Proteomes" id="UP001575105"/>
    </source>
</evidence>
<gene>
    <name evidence="2" type="ORF">ACERK3_00600</name>
</gene>
<reference evidence="2 3" key="1">
    <citation type="submission" date="2024-08" db="EMBL/GenBank/DDBJ databases">
        <title>Whole-genome sequencing of halo(alkali)philic microorganisms from hypersaline lakes.</title>
        <authorList>
            <person name="Sorokin D.Y."/>
            <person name="Merkel A.Y."/>
            <person name="Messina E."/>
            <person name="Yakimov M."/>
        </authorList>
    </citation>
    <scope>NUCLEOTIDE SEQUENCE [LARGE SCALE GENOMIC DNA]</scope>
    <source>
        <strain evidence="2 3">AB-hyl4</strain>
    </source>
</reference>
<accession>A0ABV4TZL8</accession>
<evidence type="ECO:0000256" key="1">
    <source>
        <dbReference type="SAM" id="SignalP"/>
    </source>
</evidence>
<feature type="signal peptide" evidence="1">
    <location>
        <begin position="1"/>
        <end position="22"/>
    </location>
</feature>
<name>A0ABV4TZL8_9BACT</name>